<dbReference type="AlphaFoldDB" id="A0A448Z5X9"/>
<accession>A0A448Z5X9</accession>
<keyword evidence="3" id="KW-1185">Reference proteome</keyword>
<dbReference type="Gene3D" id="1.10.287.110">
    <property type="entry name" value="DnaJ domain"/>
    <property type="match status" value="1"/>
</dbReference>
<gene>
    <name evidence="2" type="ORF">PSNMU_V1.4_AUG-EV-PASAV3_0042640</name>
</gene>
<dbReference type="InterPro" id="IPR001623">
    <property type="entry name" value="DnaJ_domain"/>
</dbReference>
<dbReference type="PROSITE" id="PS50076">
    <property type="entry name" value="DNAJ_2"/>
    <property type="match status" value="1"/>
</dbReference>
<reference evidence="2 3" key="1">
    <citation type="submission" date="2019-01" db="EMBL/GenBank/DDBJ databases">
        <authorList>
            <person name="Ferrante I. M."/>
        </authorList>
    </citation>
    <scope>NUCLEOTIDE SEQUENCE [LARGE SCALE GENOMIC DNA]</scope>
    <source>
        <strain evidence="2 3">B856</strain>
    </source>
</reference>
<dbReference type="InterPro" id="IPR036869">
    <property type="entry name" value="J_dom_sf"/>
</dbReference>
<dbReference type="Proteomes" id="UP000291116">
    <property type="component" value="Unassembled WGS sequence"/>
</dbReference>
<dbReference type="EMBL" id="CAACVS010000126">
    <property type="protein sequence ID" value="VEU37445.1"/>
    <property type="molecule type" value="Genomic_DNA"/>
</dbReference>
<dbReference type="SUPFAM" id="SSF46565">
    <property type="entry name" value="Chaperone J-domain"/>
    <property type="match status" value="1"/>
</dbReference>
<dbReference type="OrthoDB" id="47882at2759"/>
<organism evidence="2 3">
    <name type="scientific">Pseudo-nitzschia multistriata</name>
    <dbReference type="NCBI Taxonomy" id="183589"/>
    <lineage>
        <taxon>Eukaryota</taxon>
        <taxon>Sar</taxon>
        <taxon>Stramenopiles</taxon>
        <taxon>Ochrophyta</taxon>
        <taxon>Bacillariophyta</taxon>
        <taxon>Bacillariophyceae</taxon>
        <taxon>Bacillariophycidae</taxon>
        <taxon>Bacillariales</taxon>
        <taxon>Bacillariaceae</taxon>
        <taxon>Pseudo-nitzschia</taxon>
    </lineage>
</organism>
<protein>
    <recommendedName>
        <fullName evidence="1">J domain-containing protein</fullName>
    </recommendedName>
</protein>
<evidence type="ECO:0000259" key="1">
    <source>
        <dbReference type="PROSITE" id="PS50076"/>
    </source>
</evidence>
<sequence>MGIPRNSCADVVRTTFLQLAMRYHPDTSGKDTREKFEEIRDAFDRISKSDGKEKKSKTWLTEEVFNKWFEEHTGLRMDAATRREVMIAYRDGACSNSHSRTRYLPPAWQIAFILEEEGLFTKKLSGAENSFQDQTLPALGSRRKRGF</sequence>
<proteinExistence type="predicted"/>
<feature type="domain" description="J" evidence="1">
    <location>
        <begin position="1"/>
        <end position="59"/>
    </location>
</feature>
<name>A0A448Z5X9_9STRA</name>
<dbReference type="CDD" id="cd06257">
    <property type="entry name" value="DnaJ"/>
    <property type="match status" value="1"/>
</dbReference>
<dbReference type="Pfam" id="PF00226">
    <property type="entry name" value="DnaJ"/>
    <property type="match status" value="1"/>
</dbReference>
<evidence type="ECO:0000313" key="3">
    <source>
        <dbReference type="Proteomes" id="UP000291116"/>
    </source>
</evidence>
<evidence type="ECO:0000313" key="2">
    <source>
        <dbReference type="EMBL" id="VEU37445.1"/>
    </source>
</evidence>